<proteinExistence type="inferred from homology"/>
<evidence type="ECO:0000256" key="6">
    <source>
        <dbReference type="SAM" id="SignalP"/>
    </source>
</evidence>
<reference evidence="8 9" key="1">
    <citation type="submission" date="2018-08" db="EMBL/GenBank/DDBJ databases">
        <title>A genome reference for cultivated species of the human gut microbiota.</title>
        <authorList>
            <person name="Zou Y."/>
            <person name="Xue W."/>
            <person name="Luo G."/>
        </authorList>
    </citation>
    <scope>NUCLEOTIDE SEQUENCE [LARGE SCALE GENOMIC DNA]</scope>
    <source>
        <strain evidence="8 9">AF20-9LB</strain>
    </source>
</reference>
<comment type="subcellular location">
    <subcellularLocation>
        <location evidence="1">Cell outer membrane</location>
    </subcellularLocation>
</comment>
<keyword evidence="3 6" id="KW-0732">Signal</keyword>
<comment type="similarity">
    <text evidence="2">Belongs to the SusD family.</text>
</comment>
<dbReference type="InterPro" id="IPR012944">
    <property type="entry name" value="SusD_RagB_dom"/>
</dbReference>
<accession>A0A395W5Y0</accession>
<dbReference type="AlphaFoldDB" id="A0A395W5Y0"/>
<evidence type="ECO:0000256" key="5">
    <source>
        <dbReference type="ARBA" id="ARBA00023237"/>
    </source>
</evidence>
<dbReference type="SUPFAM" id="SSF48452">
    <property type="entry name" value="TPR-like"/>
    <property type="match status" value="1"/>
</dbReference>
<comment type="caution">
    <text evidence="8">The sequence shown here is derived from an EMBL/GenBank/DDBJ whole genome shotgun (WGS) entry which is preliminary data.</text>
</comment>
<evidence type="ECO:0000313" key="9">
    <source>
        <dbReference type="Proteomes" id="UP000266492"/>
    </source>
</evidence>
<organism evidence="8 9">
    <name type="scientific">Bacteroides ovatus</name>
    <dbReference type="NCBI Taxonomy" id="28116"/>
    <lineage>
        <taxon>Bacteria</taxon>
        <taxon>Pseudomonadati</taxon>
        <taxon>Bacteroidota</taxon>
        <taxon>Bacteroidia</taxon>
        <taxon>Bacteroidales</taxon>
        <taxon>Bacteroidaceae</taxon>
        <taxon>Bacteroides</taxon>
    </lineage>
</organism>
<gene>
    <name evidence="8" type="ORF">DWX70_04055</name>
</gene>
<evidence type="ECO:0000256" key="3">
    <source>
        <dbReference type="ARBA" id="ARBA00022729"/>
    </source>
</evidence>
<feature type="domain" description="RagB/SusD" evidence="7">
    <location>
        <begin position="296"/>
        <end position="601"/>
    </location>
</feature>
<feature type="signal peptide" evidence="6">
    <location>
        <begin position="1"/>
        <end position="22"/>
    </location>
</feature>
<feature type="chain" id="PRO_5017243370" evidence="6">
    <location>
        <begin position="23"/>
        <end position="606"/>
    </location>
</feature>
<evidence type="ECO:0000256" key="2">
    <source>
        <dbReference type="ARBA" id="ARBA00006275"/>
    </source>
</evidence>
<evidence type="ECO:0000313" key="8">
    <source>
        <dbReference type="EMBL" id="RGS87624.1"/>
    </source>
</evidence>
<dbReference type="Gene3D" id="1.25.40.390">
    <property type="match status" value="1"/>
</dbReference>
<evidence type="ECO:0000259" key="7">
    <source>
        <dbReference type="Pfam" id="PF07980"/>
    </source>
</evidence>
<dbReference type="GO" id="GO:0009279">
    <property type="term" value="C:cell outer membrane"/>
    <property type="evidence" value="ECO:0007669"/>
    <property type="project" value="UniProtKB-SubCell"/>
</dbReference>
<dbReference type="Pfam" id="PF07980">
    <property type="entry name" value="SusD_RagB"/>
    <property type="match status" value="1"/>
</dbReference>
<dbReference type="PROSITE" id="PS51257">
    <property type="entry name" value="PROKAR_LIPOPROTEIN"/>
    <property type="match status" value="1"/>
</dbReference>
<evidence type="ECO:0000256" key="4">
    <source>
        <dbReference type="ARBA" id="ARBA00023136"/>
    </source>
</evidence>
<name>A0A395W5Y0_BACOV</name>
<dbReference type="InterPro" id="IPR011990">
    <property type="entry name" value="TPR-like_helical_dom_sf"/>
</dbReference>
<protein>
    <submittedName>
        <fullName evidence="8">RagB/SusD family nutrient uptake outer membrane protein</fullName>
    </submittedName>
</protein>
<keyword evidence="4" id="KW-0472">Membrane</keyword>
<sequence>MKTTTIIKKAFLISSLSLSFCACDLDQLPQDQMTPENSLKNETELKLYINGLLPMLSGASNVDNGASVAAGRMMEKTDDVIWPTLPDYMTGKRSSTQSAGSWDWDNLRKINIFLKYSVNCPDETIREKYNAMAYYLRAQFYYDKLKTFGGVPWYDTVLEDNSPELYKPRDSRETIANKILEDLDKAIKNGVETKSLNEITKWTALALKSRFCLFEGTFRKYHNIEGAEDFLKECVSASEALMTSGKYTIDKGEGTDVAYRDLFAQPVTNNASDVEVITAYAYSISLGVKHNTNYSIINASGNQIGLSKAFMDSYLMNDGSRFTDRPGYETMIFGEEFENRDPRMFQTVRCPGYARIGKTHDVNRLYEAMQISATGYMPIKYIQSGDYDKQTSNENDIILYRYAEVLLNYAEAKAELGTLIQTDLDQSIKLIRDRIGMPNMNMAAANANPDPVLAVQYPLVSGNNKGVILEIRRERRVEMVMENLRYDDLMRWKAGHLFTEQFRGVYFSTVTAPSTKYDLDKPAYTVRNANFYIYIGERPANLTEKNSIGLNVGIFLSNGNSGNKVLNTDKVKTWNEERDYLAPLPSSALVINPNLKQNPHWDSPSD</sequence>
<evidence type="ECO:0000256" key="1">
    <source>
        <dbReference type="ARBA" id="ARBA00004442"/>
    </source>
</evidence>
<dbReference type="Proteomes" id="UP000266492">
    <property type="component" value="Unassembled WGS sequence"/>
</dbReference>
<dbReference type="RefSeq" id="WP_050428246.1">
    <property type="nucleotide sequence ID" value="NZ_CP176640.1"/>
</dbReference>
<keyword evidence="5" id="KW-0998">Cell outer membrane</keyword>
<dbReference type="EMBL" id="QRVZ01000002">
    <property type="protein sequence ID" value="RGS87624.1"/>
    <property type="molecule type" value="Genomic_DNA"/>
</dbReference>